<dbReference type="Proteomes" id="UP000790377">
    <property type="component" value="Unassembled WGS sequence"/>
</dbReference>
<comment type="caution">
    <text evidence="1">The sequence shown here is derived from an EMBL/GenBank/DDBJ whole genome shotgun (WGS) entry which is preliminary data.</text>
</comment>
<evidence type="ECO:0000313" key="1">
    <source>
        <dbReference type="EMBL" id="KAH7908331.1"/>
    </source>
</evidence>
<sequence length="211" mass="23971">MLSIFAKQQEQSGKIREQSRAERDVENQGINENKITNWKLNAARTSPNEGLEEPTMFGFGGMNEPQMTMKYKQCPDGRHPFCDGKATTTENGYRQKAFEVQRENYLMMYSTHGPWKTDWRDSGWIEGGADGCQETGPMGEKRPGFMERKKAGSDGERVVYQAVGEDPILILTHEATNTVTHGVKDIVMHEDQEQKNEGDQEMPKNDGMRMT</sequence>
<keyword evidence="2" id="KW-1185">Reference proteome</keyword>
<reference evidence="1" key="1">
    <citation type="journal article" date="2021" name="New Phytol.">
        <title>Evolutionary innovations through gain and loss of genes in the ectomycorrhizal Boletales.</title>
        <authorList>
            <person name="Wu G."/>
            <person name="Miyauchi S."/>
            <person name="Morin E."/>
            <person name="Kuo A."/>
            <person name="Drula E."/>
            <person name="Varga T."/>
            <person name="Kohler A."/>
            <person name="Feng B."/>
            <person name="Cao Y."/>
            <person name="Lipzen A."/>
            <person name="Daum C."/>
            <person name="Hundley H."/>
            <person name="Pangilinan J."/>
            <person name="Johnson J."/>
            <person name="Barry K."/>
            <person name="LaButti K."/>
            <person name="Ng V."/>
            <person name="Ahrendt S."/>
            <person name="Min B."/>
            <person name="Choi I.G."/>
            <person name="Park H."/>
            <person name="Plett J.M."/>
            <person name="Magnuson J."/>
            <person name="Spatafora J.W."/>
            <person name="Nagy L.G."/>
            <person name="Henrissat B."/>
            <person name="Grigoriev I.V."/>
            <person name="Yang Z.L."/>
            <person name="Xu J."/>
            <person name="Martin F.M."/>
        </authorList>
    </citation>
    <scope>NUCLEOTIDE SEQUENCE</scope>
    <source>
        <strain evidence="1">ATCC 28755</strain>
    </source>
</reference>
<organism evidence="1 2">
    <name type="scientific">Hygrophoropsis aurantiaca</name>
    <dbReference type="NCBI Taxonomy" id="72124"/>
    <lineage>
        <taxon>Eukaryota</taxon>
        <taxon>Fungi</taxon>
        <taxon>Dikarya</taxon>
        <taxon>Basidiomycota</taxon>
        <taxon>Agaricomycotina</taxon>
        <taxon>Agaricomycetes</taxon>
        <taxon>Agaricomycetidae</taxon>
        <taxon>Boletales</taxon>
        <taxon>Coniophorineae</taxon>
        <taxon>Hygrophoropsidaceae</taxon>
        <taxon>Hygrophoropsis</taxon>
    </lineage>
</organism>
<evidence type="ECO:0000313" key="2">
    <source>
        <dbReference type="Proteomes" id="UP000790377"/>
    </source>
</evidence>
<proteinExistence type="predicted"/>
<dbReference type="EMBL" id="MU267829">
    <property type="protein sequence ID" value="KAH7908331.1"/>
    <property type="molecule type" value="Genomic_DNA"/>
</dbReference>
<protein>
    <submittedName>
        <fullName evidence="1">Uncharacterized protein</fullName>
    </submittedName>
</protein>
<name>A0ACB8A4F7_9AGAM</name>
<accession>A0ACB8A4F7</accession>
<gene>
    <name evidence="1" type="ORF">BJ138DRAFT_1103593</name>
</gene>